<keyword evidence="3" id="KW-1185">Reference proteome</keyword>
<feature type="compositionally biased region" description="Basic and acidic residues" evidence="1">
    <location>
        <begin position="2638"/>
        <end position="2653"/>
    </location>
</feature>
<feature type="region of interest" description="Disordered" evidence="1">
    <location>
        <begin position="1489"/>
        <end position="1594"/>
    </location>
</feature>
<feature type="compositionally biased region" description="Polar residues" evidence="1">
    <location>
        <begin position="1058"/>
        <end position="1076"/>
    </location>
</feature>
<sequence length="2903" mass="322757">MADYYPSEVARLVLGYLKDVNCPKAWQAFLEECPRLQEHYELLRDDKPCTTNIEGMSLLDILHEYRCLKRAAEKNEKNTASESHVNTNASSSETFSNQTSTYYSVADNFKTPQKSNTSALHKYKVNQKSQTHTSVHNAKGDDQIRRTGGFLSIPSRLTCRTPTRLKEVHVTTLNFGVEAERAEKLQPIHRGGIASPWKNVSARRPLREHAISQRACFSEPANRNRTVQTEKTNIVSQANINNNCSQISPNSSFHERHTSDVTDGNSHSYKARGQSQIISSSHNIHEQNLNNSPSVLEAHISDNTEKLPTVVNRSILFTTSEIRTSDDNIISATPQNGSNPPSYARAPNTNSPRIILSFDRSQLPSLTTPIKEKNWSDEFASPRRKGTIPRRRLLSESPHPKQIISNDHSLYMTDAMDAVIEEILCNPPLIQKVADNINRFIYSEDPEGSNSSNYPTFSLQDIHDCDDILKNIVDPVLEHVEHSISNKESNNCIYLQNSGVDNADIIFSSPEPAKSKEIDSNRTVNLLNTPKEIKAVQNQSVAEQACRAATEKNTLSDLPQPFSGGTLHSSVSNNELETNQSVVPSKPQTETIPVFTSSNAISQDNQSAVSQNITAVCNSTNPEPMQVEDIDNSTNPKGILDSCMELIQPDTESQSQNASKSSVLVTDNKTTVQDGSTFTSVSIGTQMPANQISVQKSSQQTLPVSHSMTGSNTTMSLVQNSNTGNISLVSNMQNPIYSSFNPTTSTLVQIPYSPVSTFIVPPTDNFPIQNNFQYRIMIPPVNPMSWTAIQPAPADNVIKSPVAINSTSVKVSDIAQSKKKTGKNKEDKHPKKKKRLHSPNKSSLNAAVNEEYPVLSIPEANESDSMSAMDLFSSMTETAHTQSPMLKAMISSAKILAEKGGRLNSTHVRTLDFSSPSHSGEKKGNDQAILKSKHLEACSQSEATRSSPRLKQKALCKSPAEQSKNTNVRKKANNKKKGKGKSNINADLVNDAIEELNTHKSVSSDLSNAVLHAMKEALMIKPSSKKWLEASDASDISKKTEVNDSPIKDASLKDSPTKEASLNDSLTKKASLNSPTKKAPLNGSPTKKLLKNSLTKKVSLNDSPTKKASLNDSPTKKTSLNDSPTKKASLNDSRTKKAALNVSPTKKASLNDSPTKKASLNDSPTKKASLNDSRSKKAALNVSPTKKASLNDSPTKKAALNVSPTKKAPLIDSPTKKASLNDPLSNKNNYVPREQYFPNSASESDSKSNDMQEILSSKPTCASTIMEVELCSPPKLKNKKKAITNSEKAKDDTSAFSPTDKCVSLDNLIQQNVTETTSLNKELDINQSALVKNSEVIKCDVVFKETKNSLSLVEPNPILLQSESPTDYSKISNTPELSDLPLCNPKKVDQKEENVKEHNRCRRKRRVKTKRSNCSRVRRASNSNKIDRTDDKEHTDIGDISGYKSQNLNENIQEKERSEIRNVNVNSQFMNTRKSTRVLAAKKENYRKTSKLISPLKKNKFRNKKSKDNIDSNLTEQLKGTKDSDQVNDNLSNESSITERSKEVTVDDEVNNDFSNEPVDLSVPSVSLSESQSLADDLNKSNKDKHSWYISSPKQKKETFSQKLCENNKNSNASAVLKGGHVDNLCDNIKQNVSFYPKDFSKILTRTVEVELHKLPDVLLNNSCISNQKNTAVFENSTKEAANKTLSESELPCKKNRLIISTEKNSLKHVSVEQACEKGMLTTINNEVRKSISFSAPVYPNVNKPRINIQPPLNIEKRVLPPPKKRIRPIPVTSPCDLSSSPFSSPAHLSMLEFPLKPKEIPTVPTNSSSGILKEVKDLPLPPFILEENRCKNERINSKYILDSESTISISGDPKFLSDSEPNVSNIEIQNSMFLPDIESGISDVMIDSKLISHPEKDASEKKADDSKLVPNSESNEIVDDSNILPEPNISDRVICDSKLAPNDESNTPRKAMKDSKLLPDSGTDEDSIIDSHPLSNSTTIMSPPHVQFGRRHLSGKPQSMMAFYKNAFPNKEIPISPDTMSSSSCTLETFLARRLQNNSCHITPTKENNSLLENKETENMNKKRKLSFSLLEEDKNYSNKEEASLVEVYKEKEVIQIENLCLRDESNKKCSLNNENNLLSEDTSEKNEISKELPTVSMKNSLNEAILINSHPNPESSLFDRVSTKKKTPSKAKLPSSFTKEDSDELIKSPLNQKKNLLFEVSSEKKPITAKANFPSEYVKNIFNDFLKPFPDQGFPLCEIEKKKLSLTEKLPSSSVKDTSGKKDSIISNLKHKKIASPKVSSKKKKNTLKEKSPFSVKDTSNEDLITASANQEKNLLGKIAAENIEVISKEKIFTSITDSANSEILIKHTSDNKRNSLEKVLSEKKEMKKMSQKRKRSKSDNFSNEEILINSSTDNVASVENETLPTSLSTSSIQEYHNVHLSSEEEEGLIISPIKAPNFEQNAKSLLGMKQKLESDNINSEQNNPNSGDNIPSYRESTSAEHFFRNIDLTVEKPLQASPIRSSLSDKMILKSSLKKSALNPKIPAGVKIPCKWTSSKITDYSNLIESNSIVSENMMDAKSSKKNKPTKFVGFKSPLKTNPVSKKQFSKDPTSYSYYEYRPNTFKTLYSERAARRLGIRRSPYRPSPNLSNRTRRNDRRESDISHSKKDVERSFSSNRHALDNRSIRDNAIDRCERKSSRNLTSNEVSIDKNAEKFKTSNKNFDQHSYLSNLPNSKNNEHDKHLRSCSISSDKLKKTETSIPNLKTLNKRQESSSNIFSNISEITTSKKAILSKNKFEPKKKSDKAIKTNKLSSDNSELLSEIKDSNEVEEIPIRSLAEQEELEKAVASLTNTEYLYPQNPVVPSKETPVKPFLDYSAIQDQISEAAKIIALGAGSLSGDTFVADQLQRSMENILKLIKEKP</sequence>
<feature type="compositionally biased region" description="Polar residues" evidence="1">
    <location>
        <begin position="1182"/>
        <end position="1193"/>
    </location>
</feature>
<gene>
    <name evidence="2" type="primary">AVEN_187584_1</name>
    <name evidence="2" type="ORF">CDAR_495781</name>
</gene>
<feature type="region of interest" description="Disordered" evidence="1">
    <location>
        <begin position="2395"/>
        <end position="2414"/>
    </location>
</feature>
<feature type="region of interest" description="Disordered" evidence="1">
    <location>
        <begin position="2699"/>
        <end position="2731"/>
    </location>
</feature>
<feature type="region of interest" description="Disordered" evidence="1">
    <location>
        <begin position="2365"/>
        <end position="2389"/>
    </location>
</feature>
<name>A0AAV4RBU4_9ARAC</name>
<feature type="region of interest" description="Disordered" evidence="1">
    <location>
        <begin position="74"/>
        <end position="95"/>
    </location>
</feature>
<feature type="compositionally biased region" description="Basic residues" evidence="1">
    <location>
        <begin position="967"/>
        <end position="980"/>
    </location>
</feature>
<feature type="compositionally biased region" description="Basic and acidic residues" evidence="1">
    <location>
        <begin position="1894"/>
        <end position="1908"/>
    </location>
</feature>
<reference evidence="2 3" key="1">
    <citation type="submission" date="2021-06" db="EMBL/GenBank/DDBJ databases">
        <title>Caerostris darwini draft genome.</title>
        <authorList>
            <person name="Kono N."/>
            <person name="Arakawa K."/>
        </authorList>
    </citation>
    <scope>NUCLEOTIDE SEQUENCE [LARGE SCALE GENOMIC DNA]</scope>
</reference>
<feature type="region of interest" description="Disordered" evidence="1">
    <location>
        <begin position="2619"/>
        <end position="2662"/>
    </location>
</feature>
<organism evidence="2 3">
    <name type="scientific">Caerostris darwini</name>
    <dbReference type="NCBI Taxonomy" id="1538125"/>
    <lineage>
        <taxon>Eukaryota</taxon>
        <taxon>Metazoa</taxon>
        <taxon>Ecdysozoa</taxon>
        <taxon>Arthropoda</taxon>
        <taxon>Chelicerata</taxon>
        <taxon>Arachnida</taxon>
        <taxon>Araneae</taxon>
        <taxon>Araneomorphae</taxon>
        <taxon>Entelegynae</taxon>
        <taxon>Araneoidea</taxon>
        <taxon>Araneidae</taxon>
        <taxon>Caerostris</taxon>
    </lineage>
</organism>
<evidence type="ECO:0000313" key="3">
    <source>
        <dbReference type="Proteomes" id="UP001054837"/>
    </source>
</evidence>
<evidence type="ECO:0000313" key="2">
    <source>
        <dbReference type="EMBL" id="GIY18451.1"/>
    </source>
</evidence>
<feature type="region of interest" description="Disordered" evidence="1">
    <location>
        <begin position="1026"/>
        <end position="1254"/>
    </location>
</feature>
<feature type="compositionally biased region" description="Polar residues" evidence="1">
    <location>
        <begin position="2700"/>
        <end position="2717"/>
    </location>
</feature>
<feature type="compositionally biased region" description="Polar residues" evidence="1">
    <location>
        <begin position="2578"/>
        <end position="2591"/>
    </location>
</feature>
<feature type="region of interest" description="Disordered" evidence="1">
    <location>
        <begin position="249"/>
        <end position="268"/>
    </location>
</feature>
<proteinExistence type="predicted"/>
<feature type="compositionally biased region" description="Basic residues" evidence="1">
    <location>
        <begin position="2278"/>
        <end position="2288"/>
    </location>
</feature>
<feature type="compositionally biased region" description="Low complexity" evidence="1">
    <location>
        <begin position="1559"/>
        <end position="1574"/>
    </location>
</feature>
<feature type="compositionally biased region" description="Basic and acidic residues" evidence="1">
    <location>
        <begin position="1425"/>
        <end position="1437"/>
    </location>
</feature>
<feature type="compositionally biased region" description="Polar residues" evidence="1">
    <location>
        <begin position="1527"/>
        <end position="1536"/>
    </location>
</feature>
<feature type="compositionally biased region" description="Basic and acidic residues" evidence="1">
    <location>
        <begin position="1577"/>
        <end position="1587"/>
    </location>
</feature>
<feature type="compositionally biased region" description="Polar residues" evidence="1">
    <location>
        <begin position="1142"/>
        <end position="1172"/>
    </location>
</feature>
<feature type="region of interest" description="Disordered" evidence="1">
    <location>
        <begin position="2158"/>
        <end position="2184"/>
    </location>
</feature>
<evidence type="ECO:0000256" key="1">
    <source>
        <dbReference type="SAM" id="MobiDB-lite"/>
    </source>
</evidence>
<dbReference type="Proteomes" id="UP001054837">
    <property type="component" value="Unassembled WGS sequence"/>
</dbReference>
<feature type="region of interest" description="Disordered" evidence="1">
    <location>
        <begin position="1394"/>
        <end position="1458"/>
    </location>
</feature>
<feature type="compositionally biased region" description="Polar residues" evidence="1">
    <location>
        <begin position="80"/>
        <end position="95"/>
    </location>
</feature>
<feature type="compositionally biased region" description="Basic and acidic residues" evidence="1">
    <location>
        <begin position="1035"/>
        <end position="1057"/>
    </location>
</feature>
<feature type="compositionally biased region" description="Polar residues" evidence="1">
    <location>
        <begin position="1102"/>
        <end position="1132"/>
    </location>
</feature>
<feature type="compositionally biased region" description="Basic residues" evidence="1">
    <location>
        <begin position="1399"/>
        <end position="1419"/>
    </location>
</feature>
<protein>
    <recommendedName>
        <fullName evidence="4">LisH domain-containing protein</fullName>
    </recommendedName>
</protein>
<feature type="region of interest" description="Disordered" evidence="1">
    <location>
        <begin position="1939"/>
        <end position="1984"/>
    </location>
</feature>
<feature type="region of interest" description="Disordered" evidence="1">
    <location>
        <begin position="810"/>
        <end position="849"/>
    </location>
</feature>
<accession>A0AAV4RBU4</accession>
<feature type="compositionally biased region" description="Polar residues" evidence="1">
    <location>
        <begin position="1216"/>
        <end position="1229"/>
    </location>
</feature>
<dbReference type="EMBL" id="BPLQ01005920">
    <property type="protein sequence ID" value="GIY18451.1"/>
    <property type="molecule type" value="Genomic_DNA"/>
</dbReference>
<feature type="region of interest" description="Disordered" evidence="1">
    <location>
        <begin position="1894"/>
        <end position="1926"/>
    </location>
</feature>
<feature type="region of interest" description="Disordered" evidence="1">
    <location>
        <begin position="2278"/>
        <end position="2297"/>
    </location>
</feature>
<feature type="compositionally biased region" description="Low complexity" evidence="1">
    <location>
        <begin position="1091"/>
        <end position="1101"/>
    </location>
</feature>
<evidence type="ECO:0008006" key="4">
    <source>
        <dbReference type="Google" id="ProtNLM"/>
    </source>
</evidence>
<feature type="region of interest" description="Disordered" evidence="1">
    <location>
        <begin position="2558"/>
        <end position="2591"/>
    </location>
</feature>
<feature type="region of interest" description="Disordered" evidence="1">
    <location>
        <begin position="939"/>
        <end position="983"/>
    </location>
</feature>
<comment type="caution">
    <text evidence="2">The sequence shown here is derived from an EMBL/GenBank/DDBJ whole genome shotgun (WGS) entry which is preliminary data.</text>
</comment>